<gene>
    <name evidence="1" type="ORF">FKV42_03415</name>
</gene>
<sequence>MPELNSEQQKQFIEEMMTKNELKGASKKRLIRFLAEKYQWDQQRVQFKLKRATLAERYAQSH</sequence>
<dbReference type="EMBL" id="VIAQ01000009">
    <property type="protein sequence ID" value="TQD27286.1"/>
    <property type="molecule type" value="Genomic_DNA"/>
</dbReference>
<keyword evidence="2" id="KW-1185">Reference proteome</keyword>
<dbReference type="OrthoDB" id="123854at2157"/>
<protein>
    <submittedName>
        <fullName evidence="1">Uncharacterized protein</fullName>
    </submittedName>
</protein>
<dbReference type="RefSeq" id="WP_154808857.1">
    <property type="nucleotide sequence ID" value="NZ_VIAQ01000009.1"/>
</dbReference>
<proteinExistence type="predicted"/>
<comment type="caution">
    <text evidence="1">The sequence shown here is derived from an EMBL/GenBank/DDBJ whole genome shotgun (WGS) entry which is preliminary data.</text>
</comment>
<dbReference type="Proteomes" id="UP000319335">
    <property type="component" value="Unassembled WGS sequence"/>
</dbReference>
<name>A0A7Z8P575_9EURY</name>
<dbReference type="AlphaFoldDB" id="A0A7Z8P575"/>
<evidence type="ECO:0000313" key="1">
    <source>
        <dbReference type="EMBL" id="TQD27286.1"/>
    </source>
</evidence>
<reference evidence="1 2" key="1">
    <citation type="submission" date="2019-06" db="EMBL/GenBank/DDBJ databases">
        <title>Draft genome sequence of Methanolobus vulcani B1d.</title>
        <authorList>
            <person name="Creighbaum A.J."/>
            <person name="Ticak T."/>
            <person name="Hariraju D."/>
            <person name="Arivett B.A."/>
            <person name="Ferguson D.J.Jr."/>
        </authorList>
    </citation>
    <scope>NUCLEOTIDE SEQUENCE [LARGE SCALE GENOMIC DNA]</scope>
    <source>
        <strain evidence="1 2">B1d</strain>
    </source>
</reference>
<organism evidence="1 2">
    <name type="scientific">Methanolobus vulcani</name>
    <dbReference type="NCBI Taxonomy" id="38026"/>
    <lineage>
        <taxon>Archaea</taxon>
        <taxon>Methanobacteriati</taxon>
        <taxon>Methanobacteriota</taxon>
        <taxon>Stenosarchaea group</taxon>
        <taxon>Methanomicrobia</taxon>
        <taxon>Methanosarcinales</taxon>
        <taxon>Methanosarcinaceae</taxon>
        <taxon>Methanolobus</taxon>
    </lineage>
</organism>
<accession>A0A7Z8P575</accession>
<evidence type="ECO:0000313" key="2">
    <source>
        <dbReference type="Proteomes" id="UP000319335"/>
    </source>
</evidence>